<comment type="caution">
    <text evidence="2">The sequence shown here is derived from an EMBL/GenBank/DDBJ whole genome shotgun (WGS) entry which is preliminary data.</text>
</comment>
<feature type="domain" description="DUF397" evidence="1">
    <location>
        <begin position="11"/>
        <end position="63"/>
    </location>
</feature>
<dbReference type="STRING" id="159449.B4N89_26285"/>
<accession>A0A1T3P4L5</accession>
<dbReference type="EMBL" id="MWQN01000001">
    <property type="protein sequence ID" value="OPC83974.1"/>
    <property type="molecule type" value="Genomic_DNA"/>
</dbReference>
<evidence type="ECO:0000259" key="1">
    <source>
        <dbReference type="Pfam" id="PF04149"/>
    </source>
</evidence>
<dbReference type="RefSeq" id="WP_078978271.1">
    <property type="nucleotide sequence ID" value="NZ_MWQN01000001.1"/>
</dbReference>
<reference evidence="2 3" key="1">
    <citation type="submission" date="2017-03" db="EMBL/GenBank/DDBJ databases">
        <title>Draft genome sequence of Streptomyces scabrisporus NF3, endophyte isolated from Amphipterygium adstringens.</title>
        <authorList>
            <person name="Vazquez M."/>
            <person name="Ceapa C.D."/>
            <person name="Rodriguez Luna D."/>
            <person name="Sanchez Esquivel S."/>
        </authorList>
    </citation>
    <scope>NUCLEOTIDE SEQUENCE [LARGE SCALE GENOMIC DNA]</scope>
    <source>
        <strain evidence="2 3">NF3</strain>
    </source>
</reference>
<name>A0A1T3P4L5_9ACTN</name>
<gene>
    <name evidence="2" type="ORF">B4N89_26285</name>
</gene>
<proteinExistence type="predicted"/>
<evidence type="ECO:0000313" key="2">
    <source>
        <dbReference type="EMBL" id="OPC83974.1"/>
    </source>
</evidence>
<sequence>MTPVTGTNTPLTWRKSTFSGANDDCVETAPTSTTMAIRDSKDPSVGLLAVPKGSWTCLTEALKG</sequence>
<evidence type="ECO:0000313" key="3">
    <source>
        <dbReference type="Proteomes" id="UP000190037"/>
    </source>
</evidence>
<dbReference type="AlphaFoldDB" id="A0A1T3P4L5"/>
<dbReference type="Proteomes" id="UP000190037">
    <property type="component" value="Unassembled WGS sequence"/>
</dbReference>
<keyword evidence="3" id="KW-1185">Reference proteome</keyword>
<dbReference type="Pfam" id="PF04149">
    <property type="entry name" value="DUF397"/>
    <property type="match status" value="1"/>
</dbReference>
<dbReference type="OrthoDB" id="4335198at2"/>
<organism evidence="2 3">
    <name type="scientific">Embleya scabrispora</name>
    <dbReference type="NCBI Taxonomy" id="159449"/>
    <lineage>
        <taxon>Bacteria</taxon>
        <taxon>Bacillati</taxon>
        <taxon>Actinomycetota</taxon>
        <taxon>Actinomycetes</taxon>
        <taxon>Kitasatosporales</taxon>
        <taxon>Streptomycetaceae</taxon>
        <taxon>Embleya</taxon>
    </lineage>
</organism>
<dbReference type="InterPro" id="IPR007278">
    <property type="entry name" value="DUF397"/>
</dbReference>
<protein>
    <recommendedName>
        <fullName evidence="1">DUF397 domain-containing protein</fullName>
    </recommendedName>
</protein>